<keyword evidence="2" id="KW-1133">Transmembrane helix</keyword>
<gene>
    <name evidence="3" type="ORF">CMQ_1307</name>
</gene>
<feature type="region of interest" description="Disordered" evidence="1">
    <location>
        <begin position="1"/>
        <end position="30"/>
    </location>
</feature>
<dbReference type="RefSeq" id="XP_014173861.1">
    <property type="nucleotide sequence ID" value="XM_014318386.1"/>
</dbReference>
<dbReference type="AlphaFoldDB" id="F0XCJ6"/>
<evidence type="ECO:0000256" key="2">
    <source>
        <dbReference type="SAM" id="Phobius"/>
    </source>
</evidence>
<dbReference type="Proteomes" id="UP000007796">
    <property type="component" value="Unassembled WGS sequence"/>
</dbReference>
<feature type="transmembrane region" description="Helical" evidence="2">
    <location>
        <begin position="64"/>
        <end position="85"/>
    </location>
</feature>
<keyword evidence="2" id="KW-0812">Transmembrane</keyword>
<dbReference type="EMBL" id="GL629765">
    <property type="protein sequence ID" value="EFX04379.1"/>
    <property type="molecule type" value="Genomic_DNA"/>
</dbReference>
<organism evidence="4">
    <name type="scientific">Grosmannia clavigera (strain kw1407 / UAMH 11150)</name>
    <name type="common">Blue stain fungus</name>
    <name type="synonym">Graphiocladiella clavigera</name>
    <dbReference type="NCBI Taxonomy" id="655863"/>
    <lineage>
        <taxon>Eukaryota</taxon>
        <taxon>Fungi</taxon>
        <taxon>Dikarya</taxon>
        <taxon>Ascomycota</taxon>
        <taxon>Pezizomycotina</taxon>
        <taxon>Sordariomycetes</taxon>
        <taxon>Sordariomycetidae</taxon>
        <taxon>Ophiostomatales</taxon>
        <taxon>Ophiostomataceae</taxon>
        <taxon>Leptographium</taxon>
    </lineage>
</organism>
<dbReference type="OrthoDB" id="10527353at2759"/>
<reference evidence="3 4" key="1">
    <citation type="journal article" date="2011" name="Proc. Natl. Acad. Sci. U.S.A.">
        <title>Genome and transcriptome analyses of the mountain pine beetle-fungal symbiont Grosmannia clavigera, a lodgepole pine pathogen.</title>
        <authorList>
            <person name="DiGuistini S."/>
            <person name="Wang Y."/>
            <person name="Liao N.Y."/>
            <person name="Taylor G."/>
            <person name="Tanguay P."/>
            <person name="Feau N."/>
            <person name="Henrissat B."/>
            <person name="Chan S.K."/>
            <person name="Hesse-Orce U."/>
            <person name="Alamouti S.M."/>
            <person name="Tsui C.K.M."/>
            <person name="Docking R.T."/>
            <person name="Levasseur A."/>
            <person name="Haridas S."/>
            <person name="Robertson G."/>
            <person name="Birol I."/>
            <person name="Holt R.A."/>
            <person name="Marra M.A."/>
            <person name="Hamelin R.C."/>
            <person name="Hirst M."/>
            <person name="Jones S.J.M."/>
            <person name="Bohlmann J."/>
            <person name="Breuil C."/>
        </authorList>
    </citation>
    <scope>NUCLEOTIDE SEQUENCE [LARGE SCALE GENOMIC DNA]</scope>
    <source>
        <strain evidence="4">kw1407 / UAMH 11150</strain>
    </source>
</reference>
<accession>F0XCJ6</accession>
<dbReference type="GeneID" id="25974171"/>
<evidence type="ECO:0000313" key="4">
    <source>
        <dbReference type="Proteomes" id="UP000007796"/>
    </source>
</evidence>
<name>F0XCJ6_GROCL</name>
<dbReference type="InParanoid" id="F0XCJ6"/>
<sequence>MSQYGACCNPEANFPDPNRRTGSAGRPITSNRDRQYRRSRFFSPRLLRVSEVLQNPMSISLREIIATVFVVFSLYHAYLAGGHMYEILALRDVGVVCNGASAMQCLRYHASLCLGLTFGWAANVVPWGILAVVAAFIGEELLRAVRRNVK</sequence>
<keyword evidence="2" id="KW-0472">Membrane</keyword>
<proteinExistence type="predicted"/>
<feature type="transmembrane region" description="Helical" evidence="2">
    <location>
        <begin position="124"/>
        <end position="142"/>
    </location>
</feature>
<dbReference type="HOGENOM" id="CLU_1740611_0_0_1"/>
<evidence type="ECO:0000256" key="1">
    <source>
        <dbReference type="SAM" id="MobiDB-lite"/>
    </source>
</evidence>
<keyword evidence="4" id="KW-1185">Reference proteome</keyword>
<dbReference type="eggNOG" id="ENOG502T6I1">
    <property type="taxonomic scope" value="Eukaryota"/>
</dbReference>
<evidence type="ECO:0000313" key="3">
    <source>
        <dbReference type="EMBL" id="EFX04379.1"/>
    </source>
</evidence>
<protein>
    <submittedName>
        <fullName evidence="3">Uncharacterized protein</fullName>
    </submittedName>
</protein>